<proteinExistence type="predicted"/>
<organism evidence="1">
    <name type="scientific">marine sediment metagenome</name>
    <dbReference type="NCBI Taxonomy" id="412755"/>
    <lineage>
        <taxon>unclassified sequences</taxon>
        <taxon>metagenomes</taxon>
        <taxon>ecological metagenomes</taxon>
    </lineage>
</organism>
<dbReference type="EMBL" id="LAZR01010807">
    <property type="protein sequence ID" value="KKM64949.1"/>
    <property type="molecule type" value="Genomic_DNA"/>
</dbReference>
<dbReference type="AlphaFoldDB" id="A0A0F9J5D5"/>
<accession>A0A0F9J5D5</accession>
<comment type="caution">
    <text evidence="1">The sequence shown here is derived from an EMBL/GenBank/DDBJ whole genome shotgun (WGS) entry which is preliminary data.</text>
</comment>
<name>A0A0F9J5D5_9ZZZZ</name>
<evidence type="ECO:0000313" key="1">
    <source>
        <dbReference type="EMBL" id="KKM64949.1"/>
    </source>
</evidence>
<protein>
    <submittedName>
        <fullName evidence="1">Uncharacterized protein</fullName>
    </submittedName>
</protein>
<gene>
    <name evidence="1" type="ORF">LCGC14_1496130</name>
</gene>
<reference evidence="1" key="1">
    <citation type="journal article" date="2015" name="Nature">
        <title>Complex archaea that bridge the gap between prokaryotes and eukaryotes.</title>
        <authorList>
            <person name="Spang A."/>
            <person name="Saw J.H."/>
            <person name="Jorgensen S.L."/>
            <person name="Zaremba-Niedzwiedzka K."/>
            <person name="Martijn J."/>
            <person name="Lind A.E."/>
            <person name="van Eijk R."/>
            <person name="Schleper C."/>
            <person name="Guy L."/>
            <person name="Ettema T.J."/>
        </authorList>
    </citation>
    <scope>NUCLEOTIDE SEQUENCE</scope>
</reference>
<sequence>MKLDNLAITIYVDETGARIEVRDNDAAVRFLDIKMTAAQFTAALGRQGHVECVGEVYGLDRVGMRREQQDFTFKVLSTDKGVYGDDRRDLARRAALVGCPVGWEPQLYFGSQDSFFFKGKELWARTKRYRWVPLDAESNGT</sequence>